<organism evidence="2 3">
    <name type="scientific">Lithospermum erythrorhizon</name>
    <name type="common">Purple gromwell</name>
    <name type="synonym">Lithospermum officinale var. erythrorhizon</name>
    <dbReference type="NCBI Taxonomy" id="34254"/>
    <lineage>
        <taxon>Eukaryota</taxon>
        <taxon>Viridiplantae</taxon>
        <taxon>Streptophyta</taxon>
        <taxon>Embryophyta</taxon>
        <taxon>Tracheophyta</taxon>
        <taxon>Spermatophyta</taxon>
        <taxon>Magnoliopsida</taxon>
        <taxon>eudicotyledons</taxon>
        <taxon>Gunneridae</taxon>
        <taxon>Pentapetalae</taxon>
        <taxon>asterids</taxon>
        <taxon>lamiids</taxon>
        <taxon>Boraginales</taxon>
        <taxon>Boraginaceae</taxon>
        <taxon>Boraginoideae</taxon>
        <taxon>Lithospermeae</taxon>
        <taxon>Lithospermum</taxon>
    </lineage>
</organism>
<evidence type="ECO:0000259" key="1">
    <source>
        <dbReference type="PROSITE" id="PS50994"/>
    </source>
</evidence>
<dbReference type="Proteomes" id="UP001454036">
    <property type="component" value="Unassembled WGS sequence"/>
</dbReference>
<dbReference type="AlphaFoldDB" id="A0AAV3QHH1"/>
<dbReference type="PANTHER" id="PTHR42648">
    <property type="entry name" value="TRANSPOSASE, PUTATIVE-RELATED"/>
    <property type="match status" value="1"/>
</dbReference>
<accession>A0AAV3QHH1</accession>
<comment type="caution">
    <text evidence="2">The sequence shown here is derived from an EMBL/GenBank/DDBJ whole genome shotgun (WGS) entry which is preliminary data.</text>
</comment>
<dbReference type="InterPro" id="IPR025724">
    <property type="entry name" value="GAG-pre-integrase_dom"/>
</dbReference>
<sequence length="231" mass="26169">MIGNKSYLIKIEKLKGDCITFRGGAKGKITGKGCLSVDGLPELENVLLADGLTVNLISISQLCDEGMKVAFTKEACVVSNISDKLIMKGTRSPDNCYLWSPHKVMSCRTEEDVEMWHIKLGHTNYRNIQQLIFKEAVKGLPKLEIKEKICGKCRVGKQTKVSHQREKGMAIIRIKSDHGKEFENSKFNDFYSSEGIKHEFLAPITPQQNGIVQRKNRTIQHCMPYLQQDHF</sequence>
<dbReference type="EMBL" id="BAABME010037158">
    <property type="protein sequence ID" value="GAA0163499.1"/>
    <property type="molecule type" value="Genomic_DNA"/>
</dbReference>
<dbReference type="InterPro" id="IPR001584">
    <property type="entry name" value="Integrase_cat-core"/>
</dbReference>
<dbReference type="Pfam" id="PF13976">
    <property type="entry name" value="gag_pre-integrs"/>
    <property type="match status" value="1"/>
</dbReference>
<name>A0AAV3QHH1_LITER</name>
<evidence type="ECO:0000313" key="3">
    <source>
        <dbReference type="Proteomes" id="UP001454036"/>
    </source>
</evidence>
<proteinExistence type="predicted"/>
<reference evidence="2 3" key="1">
    <citation type="submission" date="2024-01" db="EMBL/GenBank/DDBJ databases">
        <title>The complete chloroplast genome sequence of Lithospermum erythrorhizon: insights into the phylogenetic relationship among Boraginaceae species and the maternal lineages of purple gromwells.</title>
        <authorList>
            <person name="Okada T."/>
            <person name="Watanabe K."/>
        </authorList>
    </citation>
    <scope>NUCLEOTIDE SEQUENCE [LARGE SCALE GENOMIC DNA]</scope>
</reference>
<evidence type="ECO:0000313" key="2">
    <source>
        <dbReference type="EMBL" id="GAA0163499.1"/>
    </source>
</evidence>
<gene>
    <name evidence="2" type="ORF">LIER_43650</name>
</gene>
<dbReference type="PROSITE" id="PS50994">
    <property type="entry name" value="INTEGRASE"/>
    <property type="match status" value="1"/>
</dbReference>
<dbReference type="GO" id="GO:0003676">
    <property type="term" value="F:nucleic acid binding"/>
    <property type="evidence" value="ECO:0007669"/>
    <property type="project" value="InterPro"/>
</dbReference>
<feature type="domain" description="Integrase catalytic" evidence="1">
    <location>
        <begin position="97"/>
        <end position="231"/>
    </location>
</feature>
<protein>
    <recommendedName>
        <fullName evidence="1">Integrase catalytic domain-containing protein</fullName>
    </recommendedName>
</protein>
<dbReference type="InterPro" id="IPR036397">
    <property type="entry name" value="RNaseH_sf"/>
</dbReference>
<dbReference type="Gene3D" id="3.30.420.10">
    <property type="entry name" value="Ribonuclease H-like superfamily/Ribonuclease H"/>
    <property type="match status" value="1"/>
</dbReference>
<dbReference type="InterPro" id="IPR012337">
    <property type="entry name" value="RNaseH-like_sf"/>
</dbReference>
<dbReference type="PANTHER" id="PTHR42648:SF21">
    <property type="entry name" value="CYSTEINE-RICH RLK (RECEPTOR-LIKE PROTEIN KINASE) 8"/>
    <property type="match status" value="1"/>
</dbReference>
<dbReference type="GO" id="GO:0015074">
    <property type="term" value="P:DNA integration"/>
    <property type="evidence" value="ECO:0007669"/>
    <property type="project" value="InterPro"/>
</dbReference>
<dbReference type="InterPro" id="IPR039537">
    <property type="entry name" value="Retrotran_Ty1/copia-like"/>
</dbReference>
<dbReference type="SUPFAM" id="SSF53098">
    <property type="entry name" value="Ribonuclease H-like"/>
    <property type="match status" value="1"/>
</dbReference>
<keyword evidence="3" id="KW-1185">Reference proteome</keyword>